<dbReference type="Gene3D" id="3.40.47.10">
    <property type="match status" value="2"/>
</dbReference>
<dbReference type="GO" id="GO:0016747">
    <property type="term" value="F:acyltransferase activity, transferring groups other than amino-acyl groups"/>
    <property type="evidence" value="ECO:0007669"/>
    <property type="project" value="InterPro"/>
</dbReference>
<dbReference type="FunFam" id="3.40.47.10:FF:000025">
    <property type="entry name" value="Chalcone synthase 2"/>
    <property type="match status" value="1"/>
</dbReference>
<dbReference type="PANTHER" id="PTHR11877:SF14">
    <property type="entry name" value="CHALCONE SYNTHASE"/>
    <property type="match status" value="1"/>
</dbReference>
<gene>
    <name evidence="9" type="ORF">AXG93_3265s1040</name>
</gene>
<evidence type="ECO:0000313" key="9">
    <source>
        <dbReference type="EMBL" id="OAE22080.1"/>
    </source>
</evidence>
<keyword evidence="3 5" id="KW-0012">Acyltransferase</keyword>
<evidence type="ECO:0008006" key="11">
    <source>
        <dbReference type="Google" id="ProtNLM"/>
    </source>
</evidence>
<organism evidence="9 10">
    <name type="scientific">Marchantia polymorpha subsp. ruderalis</name>
    <dbReference type="NCBI Taxonomy" id="1480154"/>
    <lineage>
        <taxon>Eukaryota</taxon>
        <taxon>Viridiplantae</taxon>
        <taxon>Streptophyta</taxon>
        <taxon>Embryophyta</taxon>
        <taxon>Marchantiophyta</taxon>
        <taxon>Marchantiopsida</taxon>
        <taxon>Marchantiidae</taxon>
        <taxon>Marchantiales</taxon>
        <taxon>Marchantiaceae</taxon>
        <taxon>Marchantia</taxon>
    </lineage>
</organism>
<feature type="region of interest" description="Disordered" evidence="6">
    <location>
        <begin position="1"/>
        <end position="23"/>
    </location>
</feature>
<evidence type="ECO:0000256" key="4">
    <source>
        <dbReference type="PIRSR" id="PIRSR000451-1"/>
    </source>
</evidence>
<feature type="domain" description="Chalcone/stilbene synthase C-terminal" evidence="8">
    <location>
        <begin position="257"/>
        <end position="406"/>
    </location>
</feature>
<evidence type="ECO:0000256" key="5">
    <source>
        <dbReference type="RuleBase" id="RU003633"/>
    </source>
</evidence>
<dbReference type="Pfam" id="PF02797">
    <property type="entry name" value="Chal_sti_synt_C"/>
    <property type="match status" value="1"/>
</dbReference>
<dbReference type="PANTHER" id="PTHR11877">
    <property type="entry name" value="HYDROXYMETHYLGLUTARYL-COA SYNTHASE"/>
    <property type="match status" value="1"/>
</dbReference>
<dbReference type="Pfam" id="PF00195">
    <property type="entry name" value="Chal_sti_synt_N"/>
    <property type="match status" value="1"/>
</dbReference>
<dbReference type="GO" id="GO:0030639">
    <property type="term" value="P:polyketide biosynthetic process"/>
    <property type="evidence" value="ECO:0007669"/>
    <property type="project" value="TreeGrafter"/>
</dbReference>
<reference evidence="9" key="1">
    <citation type="submission" date="2016-03" db="EMBL/GenBank/DDBJ databases">
        <title>Mechanisms controlling the formation of the plant cell surface in tip-growing cells are functionally conserved among land plants.</title>
        <authorList>
            <person name="Honkanen S."/>
            <person name="Jones V.A."/>
            <person name="Morieri G."/>
            <person name="Champion C."/>
            <person name="Hetherington A.J."/>
            <person name="Kelly S."/>
            <person name="Saint-Marcoux D."/>
            <person name="Proust H."/>
            <person name="Prescott H."/>
            <person name="Dolan L."/>
        </authorList>
    </citation>
    <scope>NUCLEOTIDE SEQUENCE [LARGE SCALE GENOMIC DNA]</scope>
    <source>
        <tissue evidence="9">Whole gametophyte</tissue>
    </source>
</reference>
<evidence type="ECO:0000259" key="7">
    <source>
        <dbReference type="Pfam" id="PF00195"/>
    </source>
</evidence>
<dbReference type="EMBL" id="LVLJ01003280">
    <property type="protein sequence ID" value="OAE22080.1"/>
    <property type="molecule type" value="Genomic_DNA"/>
</dbReference>
<protein>
    <recommendedName>
        <fullName evidence="11">Chalcone synthase</fullName>
    </recommendedName>
</protein>
<accession>A0A176VMI4</accession>
<evidence type="ECO:0000313" key="10">
    <source>
        <dbReference type="Proteomes" id="UP000077202"/>
    </source>
</evidence>
<dbReference type="SUPFAM" id="SSF53901">
    <property type="entry name" value="Thiolase-like"/>
    <property type="match status" value="2"/>
</dbReference>
<evidence type="ECO:0000256" key="6">
    <source>
        <dbReference type="SAM" id="MobiDB-lite"/>
    </source>
</evidence>
<feature type="domain" description="Chalcone/stilbene synthase N-terminal" evidence="7">
    <location>
        <begin position="26"/>
        <end position="246"/>
    </location>
</feature>
<dbReference type="InterPro" id="IPR011141">
    <property type="entry name" value="Polyketide_synthase_type-III"/>
</dbReference>
<evidence type="ECO:0000256" key="3">
    <source>
        <dbReference type="ARBA" id="ARBA00023315"/>
    </source>
</evidence>
<dbReference type="InterPro" id="IPR012328">
    <property type="entry name" value="Chalcone/stilbene_synt_C"/>
</dbReference>
<dbReference type="FunFam" id="3.40.47.10:FF:000014">
    <property type="entry name" value="Chalcone synthase 1"/>
    <property type="match status" value="1"/>
</dbReference>
<dbReference type="PIRSF" id="PIRSF000451">
    <property type="entry name" value="PKS_III"/>
    <property type="match status" value="1"/>
</dbReference>
<evidence type="ECO:0000256" key="2">
    <source>
        <dbReference type="ARBA" id="ARBA00022679"/>
    </source>
</evidence>
<name>A0A176VMI4_MARPO</name>
<keyword evidence="10" id="KW-1185">Reference proteome</keyword>
<dbReference type="CDD" id="cd00831">
    <property type="entry name" value="CHS_like"/>
    <property type="match status" value="1"/>
</dbReference>
<dbReference type="InterPro" id="IPR001099">
    <property type="entry name" value="Chalcone/stilbene_synt_N"/>
</dbReference>
<dbReference type="AlphaFoldDB" id="A0A176VMI4"/>
<feature type="active site" description="Acyl-thioester intermediate" evidence="4">
    <location>
        <position position="182"/>
    </location>
</feature>
<keyword evidence="2 5" id="KW-0808">Transferase</keyword>
<dbReference type="InterPro" id="IPR016039">
    <property type="entry name" value="Thiolase-like"/>
</dbReference>
<sequence>MSTTSEESSVGYGSIHEDSSHSLTLRRVTPASGPASIMAIGIAVPPHVHEQTEYPDFFFNITNCNHKPDLKQKFQRICEKSGIKKRHFYMSDDRLREHPSICTYKEPSLDIRQQIAIQQVPKLAQEASLKAIAEWGRPKQEITHIVFATTSGVNMPGADHALAKLLGLRPTVKRTMLYQIGCYGGATALRMAKDLAENNRGARVLVVASEITCVTFRAPDESHVDGLVGSALFGDGASAVIVGSDPKPDLEEAAFEICWSGETILPDSDGAIDGHLTEAGLMFHLLKDVPGLISKNIDKNLQQAKANVGSPDYQDMFWAVHPGGPAILDQIERKLKLDPSKLAASREILEQYGNMSSATVLFVLDRIHQRSILGPHSTTGESSKYGFVIGFGPGLTLEVLILKALPL</sequence>
<comment type="caution">
    <text evidence="9">The sequence shown here is derived from an EMBL/GenBank/DDBJ whole genome shotgun (WGS) entry which is preliminary data.</text>
</comment>
<evidence type="ECO:0000256" key="1">
    <source>
        <dbReference type="ARBA" id="ARBA00005531"/>
    </source>
</evidence>
<proteinExistence type="inferred from homology"/>
<dbReference type="Proteomes" id="UP000077202">
    <property type="component" value="Unassembled WGS sequence"/>
</dbReference>
<evidence type="ECO:0000259" key="8">
    <source>
        <dbReference type="Pfam" id="PF02797"/>
    </source>
</evidence>
<comment type="similarity">
    <text evidence="1 5">Belongs to the thiolase-like superfamily. Chalcone/stilbene synthases family.</text>
</comment>